<evidence type="ECO:0000313" key="9">
    <source>
        <dbReference type="EMBL" id="GAU37310.1"/>
    </source>
</evidence>
<reference evidence="10" key="1">
    <citation type="journal article" date="2017" name="Front. Plant Sci.">
        <title>Climate Clever Clovers: New Paradigm to Reduce the Environmental Footprint of Ruminants by Breeding Low Methanogenic Forages Utilizing Haplotype Variation.</title>
        <authorList>
            <person name="Kaur P."/>
            <person name="Appels R."/>
            <person name="Bayer P.E."/>
            <person name="Keeble-Gagnere G."/>
            <person name="Wang J."/>
            <person name="Hirakawa H."/>
            <person name="Shirasawa K."/>
            <person name="Vercoe P."/>
            <person name="Stefanova K."/>
            <person name="Durmic Z."/>
            <person name="Nichols P."/>
            <person name="Revell C."/>
            <person name="Isobe S.N."/>
            <person name="Edwards D."/>
            <person name="Erskine W."/>
        </authorList>
    </citation>
    <scope>NUCLEOTIDE SEQUENCE [LARGE SCALE GENOMIC DNA]</scope>
    <source>
        <strain evidence="10">cv. Daliak</strain>
    </source>
</reference>
<evidence type="ECO:0000313" key="10">
    <source>
        <dbReference type="Proteomes" id="UP000242715"/>
    </source>
</evidence>
<organism evidence="9 10">
    <name type="scientific">Trifolium subterraneum</name>
    <name type="common">Subterranean clover</name>
    <dbReference type="NCBI Taxonomy" id="3900"/>
    <lineage>
        <taxon>Eukaryota</taxon>
        <taxon>Viridiplantae</taxon>
        <taxon>Streptophyta</taxon>
        <taxon>Embryophyta</taxon>
        <taxon>Tracheophyta</taxon>
        <taxon>Spermatophyta</taxon>
        <taxon>Magnoliopsida</taxon>
        <taxon>eudicotyledons</taxon>
        <taxon>Gunneridae</taxon>
        <taxon>Pentapetalae</taxon>
        <taxon>rosids</taxon>
        <taxon>fabids</taxon>
        <taxon>Fabales</taxon>
        <taxon>Fabaceae</taxon>
        <taxon>Papilionoideae</taxon>
        <taxon>50 kb inversion clade</taxon>
        <taxon>NPAAA clade</taxon>
        <taxon>Hologalegina</taxon>
        <taxon>IRL clade</taxon>
        <taxon>Trifolieae</taxon>
        <taxon>Trifolium</taxon>
    </lineage>
</organism>
<gene>
    <name evidence="9" type="ORF">TSUD_354670</name>
</gene>
<feature type="transmembrane region" description="Helical" evidence="6">
    <location>
        <begin position="217"/>
        <end position="234"/>
    </location>
</feature>
<keyword evidence="6" id="KW-1133">Transmembrane helix</keyword>
<evidence type="ECO:0000259" key="8">
    <source>
        <dbReference type="PROSITE" id="PS50836"/>
    </source>
</evidence>
<dbReference type="PROSITE" id="PS50836">
    <property type="entry name" value="DOMON"/>
    <property type="match status" value="1"/>
</dbReference>
<feature type="signal peptide" evidence="7">
    <location>
        <begin position="1"/>
        <end position="26"/>
    </location>
</feature>
<dbReference type="CDD" id="cd09629">
    <property type="entry name" value="DOMON_CIL1_like"/>
    <property type="match status" value="1"/>
</dbReference>
<evidence type="ECO:0000256" key="4">
    <source>
        <dbReference type="ARBA" id="ARBA00022982"/>
    </source>
</evidence>
<evidence type="ECO:0000256" key="6">
    <source>
        <dbReference type="SAM" id="Phobius"/>
    </source>
</evidence>
<comment type="subcellular location">
    <subcellularLocation>
        <location evidence="1">Membrane</location>
    </subcellularLocation>
</comment>
<feature type="domain" description="DOMON" evidence="8">
    <location>
        <begin position="49"/>
        <end position="161"/>
    </location>
</feature>
<dbReference type="Pfam" id="PF04526">
    <property type="entry name" value="DUF568"/>
    <property type="match status" value="1"/>
</dbReference>
<dbReference type="PANTHER" id="PTHR23130">
    <property type="entry name" value="CYTOCHROME B561 AND DOMON DOMAIN-CONTAINING PROTEIN"/>
    <property type="match status" value="1"/>
</dbReference>
<evidence type="ECO:0000256" key="2">
    <source>
        <dbReference type="ARBA" id="ARBA00022448"/>
    </source>
</evidence>
<keyword evidence="3 7" id="KW-0732">Signal</keyword>
<dbReference type="InterPro" id="IPR045265">
    <property type="entry name" value="AIR12_DOMON"/>
</dbReference>
<feature type="chain" id="PRO_5016387846" description="DOMON domain-containing protein" evidence="7">
    <location>
        <begin position="27"/>
        <end position="235"/>
    </location>
</feature>
<evidence type="ECO:0000256" key="5">
    <source>
        <dbReference type="ARBA" id="ARBA00023136"/>
    </source>
</evidence>
<keyword evidence="4" id="KW-0249">Electron transport</keyword>
<keyword evidence="10" id="KW-1185">Reference proteome</keyword>
<dbReference type="Proteomes" id="UP000242715">
    <property type="component" value="Unassembled WGS sequence"/>
</dbReference>
<evidence type="ECO:0000256" key="3">
    <source>
        <dbReference type="ARBA" id="ARBA00022729"/>
    </source>
</evidence>
<proteinExistence type="predicted"/>
<keyword evidence="6" id="KW-0812">Transmembrane</keyword>
<dbReference type="GO" id="GO:0016020">
    <property type="term" value="C:membrane"/>
    <property type="evidence" value="ECO:0007669"/>
    <property type="project" value="UniProtKB-SubCell"/>
</dbReference>
<sequence length="235" mass="24994">MASSSSSLLVFISIFIFITLITPTHSLNCTTQKLPSKQTYTNCTDLPHLGATIHFTYNTTNRSLSVAYAAEPAHNGYVSWGINPTGGGMIGTQALIAYKLNGAVGVHLYNLTAYSGITAVKSLSIETWDLSAEESNGVITIFGAVKFPENADNVSQVWQVGPVMNGKPGMHKLEAENKEAQGRLEYVRATVVGGVNSSTNSTEKSGGVSLVMGGERFGGLGFYFGFVLVLLSLVM</sequence>
<dbReference type="AlphaFoldDB" id="A0A2Z6NLF1"/>
<dbReference type="EMBL" id="DF973665">
    <property type="protein sequence ID" value="GAU37310.1"/>
    <property type="molecule type" value="Genomic_DNA"/>
</dbReference>
<dbReference type="InterPro" id="IPR005018">
    <property type="entry name" value="DOMON_domain"/>
</dbReference>
<evidence type="ECO:0000256" key="7">
    <source>
        <dbReference type="SAM" id="SignalP"/>
    </source>
</evidence>
<keyword evidence="5 6" id="KW-0472">Membrane</keyword>
<evidence type="ECO:0000256" key="1">
    <source>
        <dbReference type="ARBA" id="ARBA00004370"/>
    </source>
</evidence>
<protein>
    <recommendedName>
        <fullName evidence="8">DOMON domain-containing protein</fullName>
    </recommendedName>
</protein>
<keyword evidence="2" id="KW-0813">Transport</keyword>
<dbReference type="PANTHER" id="PTHR23130:SF157">
    <property type="entry name" value="AUXIN-INDUCED IN ROOT CULTURES PROTEIN 12"/>
    <property type="match status" value="1"/>
</dbReference>
<name>A0A2Z6NLF1_TRISU</name>
<accession>A0A2Z6NLF1</accession>
<dbReference type="OrthoDB" id="1720670at2759"/>